<evidence type="ECO:0000256" key="7">
    <source>
        <dbReference type="ARBA" id="ARBA00023180"/>
    </source>
</evidence>
<evidence type="ECO:0000256" key="5">
    <source>
        <dbReference type="ARBA" id="ARBA00022729"/>
    </source>
</evidence>
<dbReference type="InterPro" id="IPR050934">
    <property type="entry name" value="ITIH"/>
</dbReference>
<evidence type="ECO:0000256" key="3">
    <source>
        <dbReference type="ARBA" id="ARBA00022525"/>
    </source>
</evidence>
<dbReference type="GO" id="GO:0030212">
    <property type="term" value="P:hyaluronan metabolic process"/>
    <property type="evidence" value="ECO:0007669"/>
    <property type="project" value="InterPro"/>
</dbReference>
<dbReference type="InterPro" id="IPR002035">
    <property type="entry name" value="VWF_A"/>
</dbReference>
<keyword evidence="6" id="KW-0722">Serine protease inhibitor</keyword>
<protein>
    <recommendedName>
        <fullName evidence="8">VWFA domain-containing protein</fullName>
    </recommendedName>
</protein>
<dbReference type="Gene3D" id="3.40.50.410">
    <property type="entry name" value="von Willebrand factor, type A domain"/>
    <property type="match status" value="1"/>
</dbReference>
<reference evidence="9" key="2">
    <citation type="submission" date="2025-09" db="UniProtKB">
        <authorList>
            <consortium name="Ensembl"/>
        </authorList>
    </citation>
    <scope>IDENTIFICATION</scope>
</reference>
<dbReference type="PANTHER" id="PTHR10338:SF155">
    <property type="entry name" value="INTER-ALPHA-TRYPSIN INHIBITOR HEAVY CHAIN H6"/>
    <property type="match status" value="1"/>
</dbReference>
<dbReference type="SMART" id="SM00327">
    <property type="entry name" value="VWA"/>
    <property type="match status" value="1"/>
</dbReference>
<dbReference type="Proteomes" id="UP000261620">
    <property type="component" value="Unplaced"/>
</dbReference>
<evidence type="ECO:0000313" key="9">
    <source>
        <dbReference type="Ensembl" id="ENSMMOP00000017256.1"/>
    </source>
</evidence>
<evidence type="ECO:0000259" key="8">
    <source>
        <dbReference type="PROSITE" id="PS50234"/>
    </source>
</evidence>
<proteinExistence type="inferred from homology"/>
<sequence length="806" mass="88710">TVTTVESSVWNQLPITKEAAFEVDLPSSAFISNFTIEREIEKFRVAVSVPSGTQMLFSLTYEELLPRRLGRYELSLGLRPGQLVQNLTVDVSITERTGISFIRVLPLKTNRLLSNTQACCARVHYSPTLQQQNSISSKGLNADFIIQYDVDLRDLLGEVQVYDGYFVHYFAPRGLPVVPKDVIFVIDVSGSMIGTKIKQTKQAMSTILEDLREGDHFNIITFSDKVHTWKKGRTVRATRQNVRDAKDFVKRIIAEGWTNINAALLSAAQLISPSSSSSSNHLSSRRVPLVIFLTDGEATIGVTAGDTILSNAKKALGSASLFGLAFGDDADFLLLKRLALDNRGVARMVYEDTDAALQLKGFYDEVASPLLSDIQLSYLDDQAFDITRSLFPNYFQGSELVVTGKVKPGVKDLKVSMSAIDSKKEVKFENDVFVHRLWAYFTIKELLLAKLNTTDPATQRLLADKATNLSLKYNFVTPFTSLVVVKPDAAEAAQTPTTTAATITTTATTTATTKISVAGAGKKPNSPSNLDGDPHFVVQLPKLHHNLCFTVDGRANDVLRLLEDPERGMLFSSQWMYNLRSSGFIHLKVLVEGEGRDTLPVNQQGSVRRQGVTVSVDNHRSCWIQLAKDVQFLVLFHQYKHPSYLQMAHLGFYITDGRGLSASTQGLLGKCLNSVYVCVFVSNYVFERVSREGGDARKRRQTAEDGQSPEARTLYHHPTRLVLRDCSGSSPRLSTAGSVASLRPASSPGPALSRKPLYCSLLILPKHVVLFALHVLKVKVAPGHTFVDVLDVIARGLKVSGGVIGP</sequence>
<dbReference type="PROSITE" id="PS50234">
    <property type="entry name" value="VWFA"/>
    <property type="match status" value="1"/>
</dbReference>
<dbReference type="PANTHER" id="PTHR10338">
    <property type="entry name" value="INTER-ALPHA-TRYPSIN INHIBITOR HEAVY CHAIN FAMILY MEMBER"/>
    <property type="match status" value="1"/>
</dbReference>
<dbReference type="Pfam" id="PF06668">
    <property type="entry name" value="ITI_HC_C"/>
    <property type="match status" value="1"/>
</dbReference>
<evidence type="ECO:0000256" key="2">
    <source>
        <dbReference type="ARBA" id="ARBA00010158"/>
    </source>
</evidence>
<name>A0A3Q3WIB0_MOLML</name>
<accession>A0A3Q3WIB0</accession>
<comment type="subcellular location">
    <subcellularLocation>
        <location evidence="1">Secreted</location>
    </subcellularLocation>
</comment>
<evidence type="ECO:0000256" key="6">
    <source>
        <dbReference type="ARBA" id="ARBA00022900"/>
    </source>
</evidence>
<keyword evidence="7" id="KW-0325">Glycoprotein</keyword>
<dbReference type="AlphaFoldDB" id="A0A3Q3WIB0"/>
<dbReference type="SUPFAM" id="SSF53300">
    <property type="entry name" value="vWA-like"/>
    <property type="match status" value="1"/>
</dbReference>
<feature type="domain" description="VWFA" evidence="8">
    <location>
        <begin position="181"/>
        <end position="366"/>
    </location>
</feature>
<keyword evidence="10" id="KW-1185">Reference proteome</keyword>
<keyword evidence="5" id="KW-0732">Signal</keyword>
<comment type="similarity">
    <text evidence="2">Belongs to the ITIH family.</text>
</comment>
<dbReference type="InterPro" id="IPR013694">
    <property type="entry name" value="VIT"/>
</dbReference>
<dbReference type="InterPro" id="IPR036465">
    <property type="entry name" value="vWFA_dom_sf"/>
</dbReference>
<evidence type="ECO:0000313" key="10">
    <source>
        <dbReference type="Proteomes" id="UP000261620"/>
    </source>
</evidence>
<keyword evidence="4" id="KW-0646">Protease inhibitor</keyword>
<dbReference type="Ensembl" id="ENSMMOT00000017543.1">
    <property type="protein sequence ID" value="ENSMMOP00000017256.1"/>
    <property type="gene ID" value="ENSMMOG00000012459.1"/>
</dbReference>
<evidence type="ECO:0000256" key="4">
    <source>
        <dbReference type="ARBA" id="ARBA00022690"/>
    </source>
</evidence>
<dbReference type="GO" id="GO:0005576">
    <property type="term" value="C:extracellular region"/>
    <property type="evidence" value="ECO:0007669"/>
    <property type="project" value="UniProtKB-SubCell"/>
</dbReference>
<organism evidence="9 10">
    <name type="scientific">Mola mola</name>
    <name type="common">Ocean sunfish</name>
    <name type="synonym">Tetraodon mola</name>
    <dbReference type="NCBI Taxonomy" id="94237"/>
    <lineage>
        <taxon>Eukaryota</taxon>
        <taxon>Metazoa</taxon>
        <taxon>Chordata</taxon>
        <taxon>Craniata</taxon>
        <taxon>Vertebrata</taxon>
        <taxon>Euteleostomi</taxon>
        <taxon>Actinopterygii</taxon>
        <taxon>Neopterygii</taxon>
        <taxon>Teleostei</taxon>
        <taxon>Neoteleostei</taxon>
        <taxon>Acanthomorphata</taxon>
        <taxon>Eupercaria</taxon>
        <taxon>Tetraodontiformes</taxon>
        <taxon>Molidae</taxon>
        <taxon>Mola</taxon>
    </lineage>
</organism>
<keyword evidence="3" id="KW-0964">Secreted</keyword>
<dbReference type="Pfam" id="PF00092">
    <property type="entry name" value="VWA"/>
    <property type="match status" value="1"/>
</dbReference>
<reference evidence="9" key="1">
    <citation type="submission" date="2025-08" db="UniProtKB">
        <authorList>
            <consortium name="Ensembl"/>
        </authorList>
    </citation>
    <scope>IDENTIFICATION</scope>
</reference>
<dbReference type="FunFam" id="3.40.50.410:FF:000013">
    <property type="entry name" value="inter-alpha-trypsin inhibitor heavy chain H2"/>
    <property type="match status" value="1"/>
</dbReference>
<evidence type="ECO:0000256" key="1">
    <source>
        <dbReference type="ARBA" id="ARBA00004613"/>
    </source>
</evidence>
<dbReference type="SMART" id="SM00609">
    <property type="entry name" value="VIT"/>
    <property type="match status" value="1"/>
</dbReference>
<dbReference type="GO" id="GO:0004867">
    <property type="term" value="F:serine-type endopeptidase inhibitor activity"/>
    <property type="evidence" value="ECO:0007669"/>
    <property type="project" value="UniProtKB-KW"/>
</dbReference>
<dbReference type="InterPro" id="IPR010600">
    <property type="entry name" value="ITI_HC_C"/>
</dbReference>